<evidence type="ECO:0000313" key="1">
    <source>
        <dbReference type="EMBL" id="AVL94879.1"/>
    </source>
</evidence>
<evidence type="ECO:0000313" key="2">
    <source>
        <dbReference type="Proteomes" id="UP000289600"/>
    </source>
</evidence>
<proteinExistence type="predicted"/>
<accession>A0A2P1ELX7</accession>
<dbReference type="Pfam" id="PF19182">
    <property type="entry name" value="DUF5864"/>
    <property type="match status" value="1"/>
</dbReference>
<dbReference type="InterPro" id="IPR043845">
    <property type="entry name" value="DUF5864"/>
</dbReference>
<dbReference type="EMBL" id="MG807320">
    <property type="protein sequence ID" value="AVL94879.1"/>
    <property type="molecule type" value="Genomic_DNA"/>
</dbReference>
<organism evidence="1 2">
    <name type="scientific">Moumouvirus australiensis</name>
    <dbReference type="NCBI Taxonomy" id="2109587"/>
    <lineage>
        <taxon>Viruses</taxon>
        <taxon>Varidnaviria</taxon>
        <taxon>Bamfordvirae</taxon>
        <taxon>Nucleocytoviricota</taxon>
        <taxon>Megaviricetes</taxon>
        <taxon>Imitervirales</taxon>
        <taxon>Mimiviridae</taxon>
        <taxon>Megamimivirinae</taxon>
        <taxon>Moumouvirus</taxon>
        <taxon>Moumouvirus australiense</taxon>
    </lineage>
</organism>
<keyword evidence="2" id="KW-1185">Reference proteome</keyword>
<dbReference type="Proteomes" id="UP000289600">
    <property type="component" value="Segment"/>
</dbReference>
<name>A0A2P1ELX7_9VIRU</name>
<protein>
    <submittedName>
        <fullName evidence="1">Uncharacterized protein</fullName>
    </submittedName>
</protein>
<gene>
    <name evidence="1" type="ORF">mc_493</name>
</gene>
<sequence length="195" mass="23608">MDTDYTSDQRLYNSHIDVIKKKDVINKNKNLEKNLKRKIIKKLNEILSNKYSYNKYYKIYPVTGRVNFIIQIIKNYLFPKDLLFLIKKKGLFGDKICVKFYNPIKYPNHIKKKFNKFLNTCIKKNYKRLCIKRYIHEKNLMTAECYVRNFNIILGNSGYIFDLIKYVVEYSYYSSSTRKYIYVKKNKYLVATDLQ</sequence>
<reference evidence="2" key="1">
    <citation type="submission" date="2018-01" db="EMBL/GenBank/DDBJ databases">
        <title>Testimony of 'menage a trois' revealed by the proteome of Megavirus virophage.</title>
        <authorList>
            <person name="Jeudy S."/>
            <person name="Bertaux L."/>
            <person name="Alempic J.-M."/>
            <person name="Lartigue A."/>
            <person name="Legendre M."/>
            <person name="Philippe N."/>
            <person name="Beucher L."/>
            <person name="Biondi E."/>
            <person name="Juul S."/>
            <person name="Turner D."/>
            <person name="Coute Y."/>
            <person name="Claverie J.-M."/>
            <person name="Abergel C."/>
        </authorList>
    </citation>
    <scope>NUCLEOTIDE SEQUENCE [LARGE SCALE GENOMIC DNA]</scope>
</reference>